<evidence type="ECO:0000256" key="1">
    <source>
        <dbReference type="SAM" id="Phobius"/>
    </source>
</evidence>
<keyword evidence="1" id="KW-0812">Transmembrane</keyword>
<evidence type="ECO:0000313" key="3">
    <source>
        <dbReference type="Proteomes" id="UP001177023"/>
    </source>
</evidence>
<keyword evidence="1" id="KW-0472">Membrane</keyword>
<name>A0AA36FTQ0_9BILA</name>
<proteinExistence type="predicted"/>
<comment type="caution">
    <text evidence="2">The sequence shown here is derived from an EMBL/GenBank/DDBJ whole genome shotgun (WGS) entry which is preliminary data.</text>
</comment>
<reference evidence="2" key="1">
    <citation type="submission" date="2023-06" db="EMBL/GenBank/DDBJ databases">
        <authorList>
            <person name="Delattre M."/>
        </authorList>
    </citation>
    <scope>NUCLEOTIDE SEQUENCE</scope>
    <source>
        <strain evidence="2">AF72</strain>
    </source>
</reference>
<dbReference type="AlphaFoldDB" id="A0AA36FTQ0"/>
<keyword evidence="1" id="KW-1133">Transmembrane helix</keyword>
<sequence length="100" mass="11343">MLYPPNQPVCHHLGISNSASTGVLRKICFVLLIVALVAVAARKSWIEPQNDRISRPNRYSRDVSEECPDNRPFICDVFDELGQDYPPWLKKDGGKQDFAK</sequence>
<evidence type="ECO:0000313" key="2">
    <source>
        <dbReference type="EMBL" id="CAJ0566633.1"/>
    </source>
</evidence>
<accession>A0AA36FTQ0</accession>
<keyword evidence="3" id="KW-1185">Reference proteome</keyword>
<protein>
    <submittedName>
        <fullName evidence="2">Uncharacterized protein</fullName>
    </submittedName>
</protein>
<gene>
    <name evidence="2" type="ORF">MSPICULIGERA_LOCUS5224</name>
</gene>
<dbReference type="EMBL" id="CATQJA010001282">
    <property type="protein sequence ID" value="CAJ0566633.1"/>
    <property type="molecule type" value="Genomic_DNA"/>
</dbReference>
<organism evidence="2 3">
    <name type="scientific">Mesorhabditis spiculigera</name>
    <dbReference type="NCBI Taxonomy" id="96644"/>
    <lineage>
        <taxon>Eukaryota</taxon>
        <taxon>Metazoa</taxon>
        <taxon>Ecdysozoa</taxon>
        <taxon>Nematoda</taxon>
        <taxon>Chromadorea</taxon>
        <taxon>Rhabditida</taxon>
        <taxon>Rhabditina</taxon>
        <taxon>Rhabditomorpha</taxon>
        <taxon>Rhabditoidea</taxon>
        <taxon>Rhabditidae</taxon>
        <taxon>Mesorhabditinae</taxon>
        <taxon>Mesorhabditis</taxon>
    </lineage>
</organism>
<feature type="transmembrane region" description="Helical" evidence="1">
    <location>
        <begin position="23"/>
        <end position="41"/>
    </location>
</feature>
<feature type="non-terminal residue" evidence="2">
    <location>
        <position position="1"/>
    </location>
</feature>
<dbReference type="Proteomes" id="UP001177023">
    <property type="component" value="Unassembled WGS sequence"/>
</dbReference>